<keyword evidence="1 5" id="KW-1003">Cell membrane</keyword>
<evidence type="ECO:0000313" key="8">
    <source>
        <dbReference type="EMBL" id="OAT20731.1"/>
    </source>
</evidence>
<evidence type="ECO:0000256" key="2">
    <source>
        <dbReference type="ARBA" id="ARBA00022692"/>
    </source>
</evidence>
<gene>
    <name evidence="5" type="primary">lapA</name>
    <name evidence="8" type="ORF">M983_3200</name>
</gene>
<comment type="similarity">
    <text evidence="5">Belongs to the LapA family.</text>
</comment>
<evidence type="ECO:0000256" key="3">
    <source>
        <dbReference type="ARBA" id="ARBA00022989"/>
    </source>
</evidence>
<keyword evidence="2 5" id="KW-0812">Transmembrane</keyword>
<reference evidence="8 9" key="1">
    <citation type="submission" date="2016-04" db="EMBL/GenBank/DDBJ databases">
        <title>ATOL: Assembling a taxonomically balanced genome-scale reconstruction of the evolutionary history of the Enterobacteriaceae.</title>
        <authorList>
            <person name="Plunkett G.III."/>
            <person name="Neeno-Eckwall E.C."/>
            <person name="Glasner J.D."/>
            <person name="Perna N.T."/>
        </authorList>
    </citation>
    <scope>NUCLEOTIDE SEQUENCE [LARGE SCALE GENOMIC DNA]</scope>
    <source>
        <strain evidence="8 9">ATCC 19692</strain>
    </source>
</reference>
<dbReference type="Proteomes" id="UP000094023">
    <property type="component" value="Unassembled WGS sequence"/>
</dbReference>
<feature type="region of interest" description="Disordered" evidence="6">
    <location>
        <begin position="84"/>
        <end position="105"/>
    </location>
</feature>
<feature type="transmembrane region" description="Helical" evidence="5">
    <location>
        <begin position="48"/>
        <end position="70"/>
    </location>
</feature>
<evidence type="ECO:0000259" key="7">
    <source>
        <dbReference type="Pfam" id="PF06305"/>
    </source>
</evidence>
<dbReference type="OrthoDB" id="7064015at2"/>
<comment type="function">
    <text evidence="5">Involved in the assembly of lipopolysaccharide (LPS).</text>
</comment>
<keyword evidence="4 5" id="KW-0472">Membrane</keyword>
<name>A0A198F8V1_9GAMM</name>
<keyword evidence="9" id="KW-1185">Reference proteome</keyword>
<evidence type="ECO:0000256" key="6">
    <source>
        <dbReference type="SAM" id="MobiDB-lite"/>
    </source>
</evidence>
<keyword evidence="5" id="KW-0997">Cell inner membrane</keyword>
<dbReference type="InterPro" id="IPR032906">
    <property type="entry name" value="LapA"/>
</dbReference>
<comment type="caution">
    <text evidence="5">Lacks conserved residue(s) required for the propagation of feature annotation.</text>
</comment>
<accession>A0A198F8V1</accession>
<dbReference type="STRING" id="1354337.M983_3200"/>
<protein>
    <recommendedName>
        <fullName evidence="5">Lipopolysaccharide assembly protein A</fullName>
    </recommendedName>
</protein>
<keyword evidence="3 5" id="KW-1133">Transmembrane helix</keyword>
<feature type="domain" description="Lipopolysaccharide assembly protein A" evidence="7">
    <location>
        <begin position="27"/>
        <end position="87"/>
    </location>
</feature>
<dbReference type="InterPro" id="IPR010445">
    <property type="entry name" value="LapA_dom"/>
</dbReference>
<dbReference type="RefSeq" id="WP_066753431.1">
    <property type="nucleotide sequence ID" value="NZ_LXEN01000158.1"/>
</dbReference>
<dbReference type="EMBL" id="LXEN01000158">
    <property type="protein sequence ID" value="OAT20731.1"/>
    <property type="molecule type" value="Genomic_DNA"/>
</dbReference>
<comment type="subcellular location">
    <subcellularLocation>
        <location evidence="5">Cell inner membrane</location>
        <topology evidence="5">Single-pass membrane protein</topology>
    </subcellularLocation>
</comment>
<dbReference type="Pfam" id="PF06305">
    <property type="entry name" value="LapA_dom"/>
    <property type="match status" value="1"/>
</dbReference>
<organism evidence="8 9">
    <name type="scientific">Proteus myxofaciens ATCC 19692</name>
    <dbReference type="NCBI Taxonomy" id="1354337"/>
    <lineage>
        <taxon>Bacteria</taxon>
        <taxon>Pseudomonadati</taxon>
        <taxon>Pseudomonadota</taxon>
        <taxon>Gammaproteobacteria</taxon>
        <taxon>Enterobacterales</taxon>
        <taxon>Morganellaceae</taxon>
        <taxon>Proteus</taxon>
    </lineage>
</organism>
<proteinExistence type="inferred from homology"/>
<dbReference type="HAMAP" id="MF_01948">
    <property type="entry name" value="LPS_assembly_LapA"/>
    <property type="match status" value="1"/>
</dbReference>
<dbReference type="PATRIC" id="fig|1354337.4.peg.3306"/>
<comment type="caution">
    <text evidence="8">The sequence shown here is derived from an EMBL/GenBank/DDBJ whole genome shotgun (WGS) entry which is preliminary data.</text>
</comment>
<dbReference type="AlphaFoldDB" id="A0A198F8V1"/>
<dbReference type="GO" id="GO:0008653">
    <property type="term" value="P:lipopolysaccharide metabolic process"/>
    <property type="evidence" value="ECO:0007669"/>
    <property type="project" value="InterPro"/>
</dbReference>
<evidence type="ECO:0000256" key="1">
    <source>
        <dbReference type="ARBA" id="ARBA00022475"/>
    </source>
</evidence>
<feature type="compositionally biased region" description="Polar residues" evidence="6">
    <location>
        <begin position="86"/>
        <end position="105"/>
    </location>
</feature>
<dbReference type="GO" id="GO:0005886">
    <property type="term" value="C:plasma membrane"/>
    <property type="evidence" value="ECO:0007669"/>
    <property type="project" value="UniProtKB-SubCell"/>
</dbReference>
<dbReference type="Gene3D" id="1.20.1070.10">
    <property type="entry name" value="Rhodopsin 7-helix transmembrane proteins"/>
    <property type="match status" value="1"/>
</dbReference>
<evidence type="ECO:0000256" key="5">
    <source>
        <dbReference type="HAMAP-Rule" id="MF_01948"/>
    </source>
</evidence>
<evidence type="ECO:0000256" key="4">
    <source>
        <dbReference type="ARBA" id="ARBA00023136"/>
    </source>
</evidence>
<evidence type="ECO:0000313" key="9">
    <source>
        <dbReference type="Proteomes" id="UP000094023"/>
    </source>
</evidence>
<sequence>MKKVLIFILVILVLAIVIIAMTLGSSNDQVVTFNYLIAQGEYRISTLLAILFGVGFILGWVVSGAFYLRVRLSLARANRKIKRLESTQNSQESQENRPTTVSVTK</sequence>